<evidence type="ECO:0000313" key="5">
    <source>
        <dbReference type="EMBL" id="TMW69267.1"/>
    </source>
</evidence>
<protein>
    <recommendedName>
        <fullName evidence="4">NTF2 domain-containing protein</fullName>
    </recommendedName>
</protein>
<dbReference type="InterPro" id="IPR045875">
    <property type="entry name" value="NTF2"/>
</dbReference>
<dbReference type="GO" id="GO:0005635">
    <property type="term" value="C:nuclear envelope"/>
    <property type="evidence" value="ECO:0007669"/>
    <property type="project" value="UniProtKB-ARBA"/>
</dbReference>
<dbReference type="CDD" id="cd00780">
    <property type="entry name" value="NTF2"/>
    <property type="match status" value="1"/>
</dbReference>
<organism evidence="5 6">
    <name type="scientific">Pythium oligandrum</name>
    <name type="common">Mycoparasitic fungus</name>
    <dbReference type="NCBI Taxonomy" id="41045"/>
    <lineage>
        <taxon>Eukaryota</taxon>
        <taxon>Sar</taxon>
        <taxon>Stramenopiles</taxon>
        <taxon>Oomycota</taxon>
        <taxon>Peronosporomycetes</taxon>
        <taxon>Pythiales</taxon>
        <taxon>Pythiaceae</taxon>
        <taxon>Pythium</taxon>
    </lineage>
</organism>
<dbReference type="AlphaFoldDB" id="A0A8K1CUT6"/>
<evidence type="ECO:0000256" key="3">
    <source>
        <dbReference type="SAM" id="MobiDB-lite"/>
    </source>
</evidence>
<accession>A0A8K1CUT6</accession>
<reference evidence="5" key="1">
    <citation type="submission" date="2019-03" db="EMBL/GenBank/DDBJ databases">
        <title>Long read genome sequence of the mycoparasitic Pythium oligandrum ATCC 38472 isolated from sugarbeet rhizosphere.</title>
        <authorList>
            <person name="Gaulin E."/>
        </authorList>
    </citation>
    <scope>NUCLEOTIDE SEQUENCE</scope>
    <source>
        <strain evidence="5">ATCC 38472_TT</strain>
    </source>
</reference>
<dbReference type="GO" id="GO:0006606">
    <property type="term" value="P:protein import into nucleus"/>
    <property type="evidence" value="ECO:0007669"/>
    <property type="project" value="UniProtKB-ARBA"/>
</dbReference>
<feature type="region of interest" description="Disordered" evidence="3">
    <location>
        <begin position="269"/>
        <end position="299"/>
    </location>
</feature>
<dbReference type="SUPFAM" id="SSF54427">
    <property type="entry name" value="NTF2-like"/>
    <property type="match status" value="1"/>
</dbReference>
<evidence type="ECO:0000256" key="1">
    <source>
        <dbReference type="ARBA" id="ARBA00004496"/>
    </source>
</evidence>
<evidence type="ECO:0000313" key="6">
    <source>
        <dbReference type="Proteomes" id="UP000794436"/>
    </source>
</evidence>
<dbReference type="GO" id="GO:0005737">
    <property type="term" value="C:cytoplasm"/>
    <property type="evidence" value="ECO:0007669"/>
    <property type="project" value="UniProtKB-SubCell"/>
</dbReference>
<evidence type="ECO:0000256" key="2">
    <source>
        <dbReference type="ARBA" id="ARBA00022490"/>
    </source>
</evidence>
<feature type="domain" description="NTF2" evidence="4">
    <location>
        <begin position="6"/>
        <end position="117"/>
    </location>
</feature>
<gene>
    <name evidence="5" type="ORF">Poli38472_001423</name>
</gene>
<dbReference type="PROSITE" id="PS50177">
    <property type="entry name" value="NTF2_DOMAIN"/>
    <property type="match status" value="1"/>
</dbReference>
<keyword evidence="6" id="KW-1185">Reference proteome</keyword>
<dbReference type="OrthoDB" id="6507044at2759"/>
<sequence length="299" mass="34119">MSAQEIADAFVKHYYTTFDTNRAMLANLYQPVSSMSWEGTLLSGQQAIMEKLSQLPTVRHQTSSLDIQPSTSNSAMLIFVQGKLAIDESPPIQFTQVFQLVAHQQGAYYIHNDIFRLQYAAEQARPAHLSSHQSTHCIMASITKDAGSVSPSRMTLMERQAFEKGDVSMLAQLRIVELDKLVARVKQRQRICLDTIQHYEREVGHIDKEAHNIMERYNPMIKRLDQRRAERAKLQAQFDDVAKQFGAILSTTKQQLRKSSHEHVRHIRDEANAELSGARGYPIGRESTVYQKNSPHKRN</sequence>
<name>A0A8K1CUT6_PYTOL</name>
<comment type="subcellular location">
    <subcellularLocation>
        <location evidence="1">Cytoplasm</location>
    </subcellularLocation>
</comment>
<evidence type="ECO:0000259" key="4">
    <source>
        <dbReference type="PROSITE" id="PS50177"/>
    </source>
</evidence>
<dbReference type="FunFam" id="3.10.450.50:FF:000005">
    <property type="entry name" value="Nuclear transport factor 2"/>
    <property type="match status" value="1"/>
</dbReference>
<dbReference type="Gene3D" id="3.10.450.50">
    <property type="match status" value="1"/>
</dbReference>
<proteinExistence type="predicted"/>
<keyword evidence="2" id="KW-0963">Cytoplasm</keyword>
<dbReference type="InterPro" id="IPR032710">
    <property type="entry name" value="NTF2-like_dom_sf"/>
</dbReference>
<dbReference type="InterPro" id="IPR002075">
    <property type="entry name" value="NTF2_dom"/>
</dbReference>
<dbReference type="EMBL" id="SPLM01000001">
    <property type="protein sequence ID" value="TMW69267.1"/>
    <property type="molecule type" value="Genomic_DNA"/>
</dbReference>
<dbReference type="Proteomes" id="UP000794436">
    <property type="component" value="Unassembled WGS sequence"/>
</dbReference>
<dbReference type="PANTHER" id="PTHR12612">
    <property type="entry name" value="NUCLEAR TRANSPORT FACTOR 2"/>
    <property type="match status" value="1"/>
</dbReference>
<dbReference type="Pfam" id="PF02136">
    <property type="entry name" value="NTF2"/>
    <property type="match status" value="1"/>
</dbReference>
<dbReference type="InterPro" id="IPR018222">
    <property type="entry name" value="Nuclear_transport_factor_2_euk"/>
</dbReference>
<comment type="caution">
    <text evidence="5">The sequence shown here is derived from an EMBL/GenBank/DDBJ whole genome shotgun (WGS) entry which is preliminary data.</text>
</comment>